<dbReference type="EMBL" id="FQZU01000056">
    <property type="protein sequence ID" value="SHL27000.1"/>
    <property type="molecule type" value="Genomic_DNA"/>
</dbReference>
<gene>
    <name evidence="3" type="ORF">SAMN02745216_04924</name>
</gene>
<evidence type="ECO:0008006" key="5">
    <source>
        <dbReference type="Google" id="ProtNLM"/>
    </source>
</evidence>
<accession>A0A1M6Z994</accession>
<name>A0A1M6Z994_9BACT</name>
<dbReference type="STRING" id="1121393.SAMN02745216_04924"/>
<dbReference type="Gene3D" id="6.10.30.10">
    <property type="match status" value="1"/>
</dbReference>
<dbReference type="PANTHER" id="PTHR34075">
    <property type="entry name" value="BLR3430 PROTEIN"/>
    <property type="match status" value="1"/>
</dbReference>
<protein>
    <recommendedName>
        <fullName evidence="5">DUF35 domain-containing protein</fullName>
    </recommendedName>
</protein>
<proteinExistence type="predicted"/>
<dbReference type="OrthoDB" id="5514845at2"/>
<sequence length="153" mass="17338">MEKWLEHVEPLTFKGQIAVPYTWWAGETGSLFLMGLRDKETIMGCRCNSCGTVYVPPRRTCAQCFTDTGEWVQLGNKGTVQSYTIVRFSHPLQPVEAPFAYAMIQLDGADVSLVHLIKKDLDKLEKGVRVRACFKEKSERKGHILDIDGFEII</sequence>
<keyword evidence="4" id="KW-1185">Reference proteome</keyword>
<evidence type="ECO:0000313" key="3">
    <source>
        <dbReference type="EMBL" id="SHL27000.1"/>
    </source>
</evidence>
<dbReference type="SUPFAM" id="SSF50249">
    <property type="entry name" value="Nucleic acid-binding proteins"/>
    <property type="match status" value="1"/>
</dbReference>
<dbReference type="AlphaFoldDB" id="A0A1M6Z994"/>
<dbReference type="Gene3D" id="2.40.50.140">
    <property type="entry name" value="Nucleic acid-binding proteins"/>
    <property type="match status" value="1"/>
</dbReference>
<evidence type="ECO:0000259" key="2">
    <source>
        <dbReference type="Pfam" id="PF12172"/>
    </source>
</evidence>
<dbReference type="Pfam" id="PF01796">
    <property type="entry name" value="OB_ChsH2_C"/>
    <property type="match status" value="1"/>
</dbReference>
<dbReference type="Pfam" id="PF12172">
    <property type="entry name" value="zf-ChsH2"/>
    <property type="match status" value="1"/>
</dbReference>
<dbReference type="Proteomes" id="UP000183994">
    <property type="component" value="Unassembled WGS sequence"/>
</dbReference>
<dbReference type="PANTHER" id="PTHR34075:SF4">
    <property type="entry name" value="DUF35 DOMAIN-CONTAINING PROTEIN"/>
    <property type="match status" value="1"/>
</dbReference>
<evidence type="ECO:0000313" key="4">
    <source>
        <dbReference type="Proteomes" id="UP000183994"/>
    </source>
</evidence>
<feature type="domain" description="ChsH2 rubredoxin-like zinc ribbon" evidence="2">
    <location>
        <begin position="41"/>
        <end position="67"/>
    </location>
</feature>
<dbReference type="InterPro" id="IPR002878">
    <property type="entry name" value="ChsH2_C"/>
</dbReference>
<dbReference type="RefSeq" id="WP_073478903.1">
    <property type="nucleotide sequence ID" value="NZ_FQZU01000056.1"/>
</dbReference>
<dbReference type="InterPro" id="IPR052513">
    <property type="entry name" value="Thioester_dehydratase-like"/>
</dbReference>
<reference evidence="4" key="1">
    <citation type="submission" date="2016-11" db="EMBL/GenBank/DDBJ databases">
        <authorList>
            <person name="Varghese N."/>
            <person name="Submissions S."/>
        </authorList>
    </citation>
    <scope>NUCLEOTIDE SEQUENCE [LARGE SCALE GENOMIC DNA]</scope>
    <source>
        <strain evidence="4">DSM 16219</strain>
    </source>
</reference>
<feature type="domain" description="ChsH2 C-terminal OB-fold" evidence="1">
    <location>
        <begin position="71"/>
        <end position="135"/>
    </location>
</feature>
<organism evidence="3 4">
    <name type="scientific">Desulfatibacillum alkenivorans DSM 16219</name>
    <dbReference type="NCBI Taxonomy" id="1121393"/>
    <lineage>
        <taxon>Bacteria</taxon>
        <taxon>Pseudomonadati</taxon>
        <taxon>Thermodesulfobacteriota</taxon>
        <taxon>Desulfobacteria</taxon>
        <taxon>Desulfobacterales</taxon>
        <taxon>Desulfatibacillaceae</taxon>
        <taxon>Desulfatibacillum</taxon>
    </lineage>
</organism>
<dbReference type="InterPro" id="IPR022002">
    <property type="entry name" value="ChsH2_Znr"/>
</dbReference>
<dbReference type="InterPro" id="IPR012340">
    <property type="entry name" value="NA-bd_OB-fold"/>
</dbReference>
<evidence type="ECO:0000259" key="1">
    <source>
        <dbReference type="Pfam" id="PF01796"/>
    </source>
</evidence>